<gene>
    <name evidence="1" type="ORF">LCGC14_1739330</name>
</gene>
<evidence type="ECO:0000313" key="1">
    <source>
        <dbReference type="EMBL" id="KKM06902.1"/>
    </source>
</evidence>
<protein>
    <submittedName>
        <fullName evidence="1">Uncharacterized protein</fullName>
    </submittedName>
</protein>
<name>A0A0F9HUV4_9ZZZZ</name>
<reference evidence="1" key="1">
    <citation type="journal article" date="2015" name="Nature">
        <title>Complex archaea that bridge the gap between prokaryotes and eukaryotes.</title>
        <authorList>
            <person name="Spang A."/>
            <person name="Saw J.H."/>
            <person name="Jorgensen S.L."/>
            <person name="Zaremba-Niedzwiedzka K."/>
            <person name="Martijn J."/>
            <person name="Lind A.E."/>
            <person name="van Eijk R."/>
            <person name="Schleper C."/>
            <person name="Guy L."/>
            <person name="Ettema T.J."/>
        </authorList>
    </citation>
    <scope>NUCLEOTIDE SEQUENCE</scope>
</reference>
<proteinExistence type="predicted"/>
<sequence length="143" mass="16583">MTILIDYFLKIDSVPKEISGQEAIARYITSKRWYSRRKNVVKPQAFMPPSDLRFSVFRIDNLSEPEIWKIGFKKVISKMNQPRNLHGRADIQALNILKNNLQIDPDNTPPRHASIIGWPELKEEQKSIAQELAAKASLRLHTY</sequence>
<dbReference type="AlphaFoldDB" id="A0A0F9HUV4"/>
<accession>A0A0F9HUV4</accession>
<organism evidence="1">
    <name type="scientific">marine sediment metagenome</name>
    <dbReference type="NCBI Taxonomy" id="412755"/>
    <lineage>
        <taxon>unclassified sequences</taxon>
        <taxon>metagenomes</taxon>
        <taxon>ecological metagenomes</taxon>
    </lineage>
</organism>
<dbReference type="EMBL" id="LAZR01015891">
    <property type="protein sequence ID" value="KKM06902.1"/>
    <property type="molecule type" value="Genomic_DNA"/>
</dbReference>
<comment type="caution">
    <text evidence="1">The sequence shown here is derived from an EMBL/GenBank/DDBJ whole genome shotgun (WGS) entry which is preliminary data.</text>
</comment>